<proteinExistence type="predicted"/>
<organism evidence="1 2">
    <name type="scientific">Armillaria gallica</name>
    <name type="common">Bulbous honey fungus</name>
    <name type="synonym">Armillaria bulbosa</name>
    <dbReference type="NCBI Taxonomy" id="47427"/>
    <lineage>
        <taxon>Eukaryota</taxon>
        <taxon>Fungi</taxon>
        <taxon>Dikarya</taxon>
        <taxon>Basidiomycota</taxon>
        <taxon>Agaricomycotina</taxon>
        <taxon>Agaricomycetes</taxon>
        <taxon>Agaricomycetidae</taxon>
        <taxon>Agaricales</taxon>
        <taxon>Marasmiineae</taxon>
        <taxon>Physalacriaceae</taxon>
        <taxon>Armillaria</taxon>
    </lineage>
</organism>
<dbReference type="Proteomes" id="UP000217790">
    <property type="component" value="Unassembled WGS sequence"/>
</dbReference>
<reference evidence="2" key="1">
    <citation type="journal article" date="2017" name="Nat. Ecol. Evol.">
        <title>Genome expansion and lineage-specific genetic innovations in the forest pathogenic fungi Armillaria.</title>
        <authorList>
            <person name="Sipos G."/>
            <person name="Prasanna A.N."/>
            <person name="Walter M.C."/>
            <person name="O'Connor E."/>
            <person name="Balint B."/>
            <person name="Krizsan K."/>
            <person name="Kiss B."/>
            <person name="Hess J."/>
            <person name="Varga T."/>
            <person name="Slot J."/>
            <person name="Riley R."/>
            <person name="Boka B."/>
            <person name="Rigling D."/>
            <person name="Barry K."/>
            <person name="Lee J."/>
            <person name="Mihaltcheva S."/>
            <person name="LaButti K."/>
            <person name="Lipzen A."/>
            <person name="Waldron R."/>
            <person name="Moloney N.M."/>
            <person name="Sperisen C."/>
            <person name="Kredics L."/>
            <person name="Vagvoelgyi C."/>
            <person name="Patrignani A."/>
            <person name="Fitzpatrick D."/>
            <person name="Nagy I."/>
            <person name="Doyle S."/>
            <person name="Anderson J.B."/>
            <person name="Grigoriev I.V."/>
            <person name="Gueldener U."/>
            <person name="Muensterkoetter M."/>
            <person name="Nagy L.G."/>
        </authorList>
    </citation>
    <scope>NUCLEOTIDE SEQUENCE [LARGE SCALE GENOMIC DNA]</scope>
    <source>
        <strain evidence="2">Ar21-2</strain>
    </source>
</reference>
<dbReference type="EMBL" id="KZ293696">
    <property type="protein sequence ID" value="PBK84771.1"/>
    <property type="molecule type" value="Genomic_DNA"/>
</dbReference>
<protein>
    <submittedName>
        <fullName evidence="1">Uncharacterized protein</fullName>
    </submittedName>
</protein>
<sequence>MTRVGLNTKAVSVLLPCHSNVNCIALPGVIRNCSRICVHSLLFLVRRSEHHKRDATIVSPYNC</sequence>
<dbReference type="InParanoid" id="A0A2H3CNX3"/>
<gene>
    <name evidence="1" type="ORF">ARMGADRAFT_1018447</name>
</gene>
<accession>A0A2H3CNX3</accession>
<name>A0A2H3CNX3_ARMGA</name>
<evidence type="ECO:0000313" key="2">
    <source>
        <dbReference type="Proteomes" id="UP000217790"/>
    </source>
</evidence>
<keyword evidence="2" id="KW-1185">Reference proteome</keyword>
<dbReference type="AlphaFoldDB" id="A0A2H3CNX3"/>
<evidence type="ECO:0000313" key="1">
    <source>
        <dbReference type="EMBL" id="PBK84771.1"/>
    </source>
</evidence>